<feature type="transmembrane region" description="Helical" evidence="1">
    <location>
        <begin position="280"/>
        <end position="305"/>
    </location>
</feature>
<feature type="transmembrane region" description="Helical" evidence="1">
    <location>
        <begin position="168"/>
        <end position="191"/>
    </location>
</feature>
<accession>A0A8G2L7B5</accession>
<feature type="transmembrane region" description="Helical" evidence="1">
    <location>
        <begin position="325"/>
        <end position="342"/>
    </location>
</feature>
<feature type="transmembrane region" description="Helical" evidence="1">
    <location>
        <begin position="7"/>
        <end position="26"/>
    </location>
</feature>
<keyword evidence="1" id="KW-0472">Membrane</keyword>
<dbReference type="InterPro" id="IPR018650">
    <property type="entry name" value="STSV1_Orf64"/>
</dbReference>
<name>A0A8G2L7B5_PICTO</name>
<protein>
    <submittedName>
        <fullName evidence="2">Uncharacterized membrane protein</fullName>
    </submittedName>
</protein>
<comment type="caution">
    <text evidence="2">The sequence shown here is derived from an EMBL/GenBank/DDBJ whole genome shotgun (WGS) entry which is preliminary data.</text>
</comment>
<feature type="transmembrane region" description="Helical" evidence="1">
    <location>
        <begin position="219"/>
        <end position="236"/>
    </location>
</feature>
<dbReference type="Proteomes" id="UP000192315">
    <property type="component" value="Unassembled WGS sequence"/>
</dbReference>
<evidence type="ECO:0000256" key="1">
    <source>
        <dbReference type="SAM" id="Phobius"/>
    </source>
</evidence>
<keyword evidence="3" id="KW-1185">Reference proteome</keyword>
<keyword evidence="1" id="KW-1133">Transmembrane helix</keyword>
<organism evidence="2 3">
    <name type="scientific">Picrophilus torridus (strain ATCC 700027 / DSM 9790 / JCM 10055 / NBRC 100828 / KAW 2/3)</name>
    <dbReference type="NCBI Taxonomy" id="1122961"/>
    <lineage>
        <taxon>Archaea</taxon>
        <taxon>Methanobacteriati</taxon>
        <taxon>Thermoplasmatota</taxon>
        <taxon>Thermoplasmata</taxon>
        <taxon>Thermoplasmatales</taxon>
        <taxon>Picrophilaceae</taxon>
        <taxon>Picrophilus</taxon>
    </lineage>
</organism>
<feature type="transmembrane region" description="Helical" evidence="1">
    <location>
        <begin position="730"/>
        <end position="749"/>
    </location>
</feature>
<dbReference type="RefSeq" id="WP_084272674.1">
    <property type="nucleotide sequence ID" value="NZ_FWYE01000001.1"/>
</dbReference>
<dbReference type="Pfam" id="PF09852">
    <property type="entry name" value="DUF2079"/>
    <property type="match status" value="1"/>
</dbReference>
<reference evidence="2 3" key="1">
    <citation type="submission" date="2017-04" db="EMBL/GenBank/DDBJ databases">
        <authorList>
            <person name="Varghese N."/>
            <person name="Submissions S."/>
        </authorList>
    </citation>
    <scope>NUCLEOTIDE SEQUENCE [LARGE SCALE GENOMIC DNA]</scope>
    <source>
        <strain evidence="2 3">DSM 9789</strain>
    </source>
</reference>
<gene>
    <name evidence="2" type="ORF">SAMN02745355_0717</name>
</gene>
<feature type="transmembrane region" description="Helical" evidence="1">
    <location>
        <begin position="129"/>
        <end position="156"/>
    </location>
</feature>
<feature type="transmembrane region" description="Helical" evidence="1">
    <location>
        <begin position="64"/>
        <end position="83"/>
    </location>
</feature>
<keyword evidence="1" id="KW-0812">Transmembrane</keyword>
<evidence type="ECO:0000313" key="3">
    <source>
        <dbReference type="Proteomes" id="UP000192315"/>
    </source>
</evidence>
<dbReference type="AlphaFoldDB" id="A0A8G2L7B5"/>
<proteinExistence type="predicted"/>
<feature type="transmembrane region" description="Helical" evidence="1">
    <location>
        <begin position="90"/>
        <end position="109"/>
    </location>
</feature>
<feature type="transmembrane region" description="Helical" evidence="1">
    <location>
        <begin position="761"/>
        <end position="783"/>
    </location>
</feature>
<feature type="transmembrane region" description="Helical" evidence="1">
    <location>
        <begin position="789"/>
        <end position="811"/>
    </location>
</feature>
<evidence type="ECO:0000313" key="2">
    <source>
        <dbReference type="EMBL" id="SMD30805.1"/>
    </source>
</evidence>
<sequence length="814" mass="93870">MKFKITRLRIIVFITYLWVLFQTWYYSMSVFKLHNFYIIDTDTYLQSLSSAIFSNKFFVNTVPGGSFFSVHASFILFLLLPFYSIYPNFIGLYSIQNIIIFSPTIPLFLLARKRLGNNNYSMLLALSYLIYPAITPVPFEAVTIFSGFAVFAYYFLDEDKKIGFIISFLLMLSTIEFNPFIGIAFFILILIRSGITKNILNYINKIFHTELNVRIYNSWRFYALFSLISSIVMMYLDIKFIAFASHGTHSALQNSYGTNILSLKNIITNIKTDTSSKINYAMLVNAPYLFLSLFDPVLILQFPWIGFDLISSFNAYWSYGIYYEAYLWPFAAIGAVEGLYKISSYVKKIDNKRIIKINPSRAKKLIILIFIVMLISWAYQDGIGYSQNMPVHINIKDQQLLKAISPLNESSSVFTSANNMPVVELKSWDTWFYGNNKEYFILNATSGSPPSGYGVYDAAGRYVLFKKGYDNKPLFNDLNYTRHYNIDNIDQSFNVLVFNGNYTVKLYLKSDGYNNIYNEGKSSNETKYFPVNTGIIIPFNINKTMKITYIYTDYQMTYGYYTVNSAISRNESRSSIIDYSNYTNYASSSEKFYYNITLNPGTYYFWIYSSGYPGGIYIPVSHGSSKLIKIDDTGTELYNYNLTSSFTITSFTEHKNVEYSASSLLLHASNLSVNRLYKFKSYYYNGTYLILVGLRLNETSLLELNNPEIIITVTSDHADSYNNIFLDNTLIPLIPFIIGGIIVFIIPGYKKDHRRLKRISGVLVPELMLIFGIIFAYGYLNIIRMLYNVYIFAAFGISISILLLIYLYIYYSKT</sequence>
<dbReference type="EMBL" id="FWYE01000001">
    <property type="protein sequence ID" value="SMD30805.1"/>
    <property type="molecule type" value="Genomic_DNA"/>
</dbReference>
<feature type="transmembrane region" description="Helical" evidence="1">
    <location>
        <begin position="362"/>
        <end position="379"/>
    </location>
</feature>